<protein>
    <submittedName>
        <fullName evidence="2">Uncharacterized protein</fullName>
    </submittedName>
</protein>
<evidence type="ECO:0000313" key="2">
    <source>
        <dbReference type="EMBL" id="CAD8056029.1"/>
    </source>
</evidence>
<dbReference type="EMBL" id="CAJJDN010000010">
    <property type="protein sequence ID" value="CAD8056029.1"/>
    <property type="molecule type" value="Genomic_DNA"/>
</dbReference>
<comment type="caution">
    <text evidence="2">The sequence shown here is derived from an EMBL/GenBank/DDBJ whole genome shotgun (WGS) entry which is preliminary data.</text>
</comment>
<keyword evidence="3" id="KW-1185">Reference proteome</keyword>
<sequence>MEEQQNRQHKKNQKLDKKRNKLKEIKKNKKLQKKQQLLLKPQKRSNFFAQNDKKNKNVIDRQKVIQTFKLFLKIYQDDLDDFFQLFKQLDQGHVIETADIQNPNIKTILEKFMKKLQLKNQGTQQAPIFKKQSDIKLEPFVRSLYDEIIQNINQQQQLQSDSSDSQSSRSQSPQKQLNQEQNNHQQVLNTEKEKNLKKQQQKVKKLKEEVYQDKKYDRNSVRNSLYADFEIKTKKQVQDNQNLDSFLEDQFSKVELTNVQSKEQNIKKKVKTEQQPIIDLNKQIQVQPDKKKQLNFIQQQLIKKDFNRQTNLNQEDNQKFLNKNNFLGQIQNQFF</sequence>
<gene>
    <name evidence="2" type="ORF">PSON_ATCC_30995.1.T0100029</name>
</gene>
<dbReference type="Proteomes" id="UP000692954">
    <property type="component" value="Unassembled WGS sequence"/>
</dbReference>
<feature type="compositionally biased region" description="Polar residues" evidence="1">
    <location>
        <begin position="177"/>
        <end position="186"/>
    </location>
</feature>
<feature type="compositionally biased region" description="Low complexity" evidence="1">
    <location>
        <begin position="155"/>
        <end position="176"/>
    </location>
</feature>
<evidence type="ECO:0000313" key="3">
    <source>
        <dbReference type="Proteomes" id="UP000692954"/>
    </source>
</evidence>
<accession>A0A8S1KLX7</accession>
<feature type="compositionally biased region" description="Basic residues" evidence="1">
    <location>
        <begin position="7"/>
        <end position="33"/>
    </location>
</feature>
<reference evidence="2" key="1">
    <citation type="submission" date="2021-01" db="EMBL/GenBank/DDBJ databases">
        <authorList>
            <consortium name="Genoscope - CEA"/>
            <person name="William W."/>
        </authorList>
    </citation>
    <scope>NUCLEOTIDE SEQUENCE</scope>
</reference>
<organism evidence="2 3">
    <name type="scientific">Paramecium sonneborni</name>
    <dbReference type="NCBI Taxonomy" id="65129"/>
    <lineage>
        <taxon>Eukaryota</taxon>
        <taxon>Sar</taxon>
        <taxon>Alveolata</taxon>
        <taxon>Ciliophora</taxon>
        <taxon>Intramacronucleata</taxon>
        <taxon>Oligohymenophorea</taxon>
        <taxon>Peniculida</taxon>
        <taxon>Parameciidae</taxon>
        <taxon>Paramecium</taxon>
    </lineage>
</organism>
<feature type="region of interest" description="Disordered" evidence="1">
    <location>
        <begin position="155"/>
        <end position="203"/>
    </location>
</feature>
<dbReference type="OrthoDB" id="309153at2759"/>
<feature type="region of interest" description="Disordered" evidence="1">
    <location>
        <begin position="1"/>
        <end position="36"/>
    </location>
</feature>
<dbReference type="AlphaFoldDB" id="A0A8S1KLX7"/>
<proteinExistence type="predicted"/>
<evidence type="ECO:0000256" key="1">
    <source>
        <dbReference type="SAM" id="MobiDB-lite"/>
    </source>
</evidence>
<name>A0A8S1KLX7_9CILI</name>